<proteinExistence type="predicted"/>
<evidence type="ECO:0008006" key="4">
    <source>
        <dbReference type="Google" id="ProtNLM"/>
    </source>
</evidence>
<evidence type="ECO:0000256" key="1">
    <source>
        <dbReference type="SAM" id="MobiDB-lite"/>
    </source>
</evidence>
<dbReference type="HOGENOM" id="CLU_2435871_0_0_11"/>
<reference evidence="2 3" key="1">
    <citation type="submission" date="2013-07" db="EMBL/GenBank/DDBJ databases">
        <authorList>
            <consortium name="DOE Joint Genome Institute"/>
            <person name="Eisen J."/>
            <person name="Huntemann M."/>
            <person name="Han J."/>
            <person name="Chen A."/>
            <person name="Kyrpides N."/>
            <person name="Mavromatis K."/>
            <person name="Markowitz V."/>
            <person name="Palaniappan K."/>
            <person name="Ivanova N."/>
            <person name="Schaumberg A."/>
            <person name="Pati A."/>
            <person name="Liolios K."/>
            <person name="Nordberg H.P."/>
            <person name="Cantor M.N."/>
            <person name="Hua S.X."/>
            <person name="Woyke T."/>
        </authorList>
    </citation>
    <scope>NUCLEOTIDE SEQUENCE [LARGE SCALE GENOMIC DNA]</scope>
    <source>
        <strain evidence="2 3">DSM 44712</strain>
    </source>
</reference>
<dbReference type="EMBL" id="JFBT01000001">
    <property type="protein sequence ID" value="EXG82156.1"/>
    <property type="molecule type" value="Genomic_DNA"/>
</dbReference>
<keyword evidence="3" id="KW-1185">Reference proteome</keyword>
<name>A0A011AJG4_9ACTN</name>
<dbReference type="RefSeq" id="WP_035851758.1">
    <property type="nucleotide sequence ID" value="NZ_KK073874.1"/>
</dbReference>
<protein>
    <recommendedName>
        <fullName evidence="4">META domain-containing protein</fullName>
    </recommendedName>
</protein>
<accession>A0A011AJG4</accession>
<feature type="region of interest" description="Disordered" evidence="1">
    <location>
        <begin position="1"/>
        <end position="40"/>
    </location>
</feature>
<sequence>MDPASGGGAAFVEFADDGTRTGSDGCNGQGDRWTVTPTSPLATDGPSALIGCDGAPVGGWLAVTAMAGLSSGVLVLLDPTGAEEGRLRRY</sequence>
<dbReference type="AlphaFoldDB" id="A0A011AJG4"/>
<gene>
    <name evidence="2" type="ORF">CryarDRAFT_3300</name>
</gene>
<dbReference type="Proteomes" id="UP000021053">
    <property type="component" value="Unassembled WGS sequence"/>
</dbReference>
<dbReference type="OrthoDB" id="4990393at2"/>
<organism evidence="2 3">
    <name type="scientific">Cryptosporangium arvum DSM 44712</name>
    <dbReference type="NCBI Taxonomy" id="927661"/>
    <lineage>
        <taxon>Bacteria</taxon>
        <taxon>Bacillati</taxon>
        <taxon>Actinomycetota</taxon>
        <taxon>Actinomycetes</taxon>
        <taxon>Cryptosporangiales</taxon>
        <taxon>Cryptosporangiaceae</taxon>
        <taxon>Cryptosporangium</taxon>
    </lineage>
</organism>
<comment type="caution">
    <text evidence="2">The sequence shown here is derived from an EMBL/GenBank/DDBJ whole genome shotgun (WGS) entry which is preliminary data.</text>
</comment>
<evidence type="ECO:0000313" key="3">
    <source>
        <dbReference type="Proteomes" id="UP000021053"/>
    </source>
</evidence>
<evidence type="ECO:0000313" key="2">
    <source>
        <dbReference type="EMBL" id="EXG82156.1"/>
    </source>
</evidence>